<proteinExistence type="inferred from homology"/>
<keyword evidence="4" id="KW-1185">Reference proteome</keyword>
<dbReference type="InterPro" id="IPR020103">
    <property type="entry name" value="PsdUridine_synth_cat_dom_sf"/>
</dbReference>
<evidence type="ECO:0000313" key="3">
    <source>
        <dbReference type="EMBL" id="GAA5139196.1"/>
    </source>
</evidence>
<dbReference type="EMBL" id="BAABIA010000003">
    <property type="protein sequence ID" value="GAA5139196.1"/>
    <property type="molecule type" value="Genomic_DNA"/>
</dbReference>
<comment type="caution">
    <text evidence="3">The sequence shown here is derived from an EMBL/GenBank/DDBJ whole genome shotgun (WGS) entry which is preliminary data.</text>
</comment>
<name>A0ABP9P294_9BACT</name>
<organism evidence="3 4">
    <name type="scientific">Prosthecobacter algae</name>
    <dbReference type="NCBI Taxonomy" id="1144682"/>
    <lineage>
        <taxon>Bacteria</taxon>
        <taxon>Pseudomonadati</taxon>
        <taxon>Verrucomicrobiota</taxon>
        <taxon>Verrucomicrobiia</taxon>
        <taxon>Verrucomicrobiales</taxon>
        <taxon>Verrucomicrobiaceae</taxon>
        <taxon>Prosthecobacter</taxon>
    </lineage>
</organism>
<evidence type="ECO:0000259" key="2">
    <source>
        <dbReference type="Pfam" id="PF00849"/>
    </source>
</evidence>
<dbReference type="RefSeq" id="WP_345736173.1">
    <property type="nucleotide sequence ID" value="NZ_BAABIA010000003.1"/>
</dbReference>
<accession>A0ABP9P294</accession>
<dbReference type="Pfam" id="PF00849">
    <property type="entry name" value="PseudoU_synth_2"/>
    <property type="match status" value="1"/>
</dbReference>
<dbReference type="PANTHER" id="PTHR21600:SF87">
    <property type="entry name" value="RNA PSEUDOURIDYLATE SYNTHASE DOMAIN-CONTAINING PROTEIN 1"/>
    <property type="match status" value="1"/>
</dbReference>
<dbReference type="PANTHER" id="PTHR21600">
    <property type="entry name" value="MITOCHONDRIAL RNA PSEUDOURIDINE SYNTHASE"/>
    <property type="match status" value="1"/>
</dbReference>
<dbReference type="InterPro" id="IPR006145">
    <property type="entry name" value="PsdUridine_synth_RsuA/RluA"/>
</dbReference>
<feature type="domain" description="Pseudouridine synthase RsuA/RluA-like" evidence="2">
    <location>
        <begin position="17"/>
        <end position="179"/>
    </location>
</feature>
<dbReference type="CDD" id="cd02869">
    <property type="entry name" value="PseudoU_synth_RluA_like"/>
    <property type="match status" value="1"/>
</dbReference>
<sequence>MLHAVNPDFTVLDETDDYIVVDKPAPLQVHPSTPNGTWTLWHGLNGLLAYEMANGGQISIINRLDRETSGTVLVAKNQAAARRFGIAMQERQFHKTYLAIVHGWPAWQALDCEGPILRKGDIAESPIWVKQMVHPDGAACQTRFRLLQTVEHEQAGRLTLVEASPVTGRMHQIRVHLAHLGHPILGDKIYGADERCYLDFIETGWTSDLERRLHFSRQALHSCRLEVESPDFHHVWEAPLPAEMQRWLS</sequence>
<dbReference type="InterPro" id="IPR050188">
    <property type="entry name" value="RluA_PseudoU_synthase"/>
</dbReference>
<dbReference type="Gene3D" id="3.30.2350.10">
    <property type="entry name" value="Pseudouridine synthase"/>
    <property type="match status" value="1"/>
</dbReference>
<dbReference type="SUPFAM" id="SSF55120">
    <property type="entry name" value="Pseudouridine synthase"/>
    <property type="match status" value="1"/>
</dbReference>
<evidence type="ECO:0000313" key="4">
    <source>
        <dbReference type="Proteomes" id="UP001499852"/>
    </source>
</evidence>
<reference evidence="4" key="1">
    <citation type="journal article" date="2019" name="Int. J. Syst. Evol. Microbiol.">
        <title>The Global Catalogue of Microorganisms (GCM) 10K type strain sequencing project: providing services to taxonomists for standard genome sequencing and annotation.</title>
        <authorList>
            <consortium name="The Broad Institute Genomics Platform"/>
            <consortium name="The Broad Institute Genome Sequencing Center for Infectious Disease"/>
            <person name="Wu L."/>
            <person name="Ma J."/>
        </authorList>
    </citation>
    <scope>NUCLEOTIDE SEQUENCE [LARGE SCALE GENOMIC DNA]</scope>
    <source>
        <strain evidence="4">JCM 18053</strain>
    </source>
</reference>
<protein>
    <submittedName>
        <fullName evidence="3">RluA family pseudouridine synthase</fullName>
    </submittedName>
</protein>
<gene>
    <name evidence="3" type="ORF">GCM10023213_19430</name>
</gene>
<dbReference type="Proteomes" id="UP001499852">
    <property type="component" value="Unassembled WGS sequence"/>
</dbReference>
<comment type="similarity">
    <text evidence="1">Belongs to the pseudouridine synthase RluA family.</text>
</comment>
<evidence type="ECO:0000256" key="1">
    <source>
        <dbReference type="ARBA" id="ARBA00010876"/>
    </source>
</evidence>